<evidence type="ECO:0000313" key="1">
    <source>
        <dbReference type="EMBL" id="KAI9432507.1"/>
    </source>
</evidence>
<dbReference type="Proteomes" id="UP001207468">
    <property type="component" value="Unassembled WGS sequence"/>
</dbReference>
<accession>A0ACC0TQM1</accession>
<keyword evidence="1" id="KW-0378">Hydrolase</keyword>
<comment type="caution">
    <text evidence="1">The sequence shown here is derived from an EMBL/GenBank/DDBJ whole genome shotgun (WGS) entry which is preliminary data.</text>
</comment>
<keyword evidence="2" id="KW-1185">Reference proteome</keyword>
<dbReference type="EMBL" id="JAGFNK010001324">
    <property type="protein sequence ID" value="KAI9432507.1"/>
    <property type="molecule type" value="Genomic_DNA"/>
</dbReference>
<protein>
    <submittedName>
        <fullName evidence="1">Glycoside hydrolase 97-domain-containing protein</fullName>
    </submittedName>
</protein>
<organism evidence="1 2">
    <name type="scientific">Russula earlei</name>
    <dbReference type="NCBI Taxonomy" id="71964"/>
    <lineage>
        <taxon>Eukaryota</taxon>
        <taxon>Fungi</taxon>
        <taxon>Dikarya</taxon>
        <taxon>Basidiomycota</taxon>
        <taxon>Agaricomycotina</taxon>
        <taxon>Agaricomycetes</taxon>
        <taxon>Russulales</taxon>
        <taxon>Russulaceae</taxon>
        <taxon>Russula</taxon>
    </lineage>
</organism>
<sequence length="1089" mass="121692">MDEAKTGWSKTNPSYEESYEQAIPVGATSPTRAGWVFPALFQTGDDWLLITEAAVDRHYCASRLQPQSPDGEYHIGFPDPREVFPGGNANPESSLPWFTPWRIIAIGSLQTIVGSTLGTDLARPAMEAVPSFVKPGKASWSWILLKDDSTVYSVQKRYIDYAADMHWQYCLIDADWDRKIGYDSAQLLTAYAKTKNVGIWLWYNSSGEWNTTPYSPKSKLLTHEDRAKEFARLQQMGIKGVKVDFFGGDGQSMINYYIDIMEDAAKYHLMVNFHGATLPRGWERTYPNLMTMEAIKGLEMVTFEQKNADAEPTHAAMQPFTRNAFDPMDFTPLSLYKIPRINRKTTSAFELALSVVFTSGVQHFAEGPTGMEHVPLYVKDFLREVPVYWDETKLIDGYPGKLVVIARRSGKRWYVAGINGEDTEKTVALDLSFLSKITNKRKGTIITDGDGKEDVLFYMAALQASSTGPTRIAIKGNGLVLGLTAGKGFAQDNKVLTVKANTRKATIQPTMWGIFFEDINLAADGGIYAELVKNRSFEFTTPMMGWKEQSRQTGNTLILNRGAENPANPRFARQGTNNSIQAELVNAKGEVIGEASVTVSGGDWKKYTVSFTATATEAKAKLNVWFDDKGVTDVDMISLFPKNTWKNRPGGLRADLVQWLADLKPGFIRFPGGCIVEGRDLANRYQWKKTVGNLEDRQLIINRWNTEFANRSTPDYFQSFGLGFYEYFQLAEDIGAQPLPILNCGMACQFNTAEAVATDDLAPYIQDALDLVEFANESTTTKWGKLRADMGHPAPFNLTLMGVGNENWGPQYIERLAIFSKAIKEKYPAIQLVNSSGTDPVGDRFDYLNGELRKMHADLIDEHYYKPPEWFTQNARRYDNYDRNGSKVFAGEYAAHTKLTNDADKKNNWQSALAEAAYMTGLERNADVVYMASYAPLFAHIDGWQWAPDLIWFDNLHSYGTPNYYVQQLFSVNKGTAVVPILSGSDVIAGQDSLYATACMDEHTHELIIKLVNTAGKEVVKEIALEGVKQLAAQGVVTVLSNEQLSTYHSFASPQVIAPKQEAIPIRGKKVEVKLPAYSLSVIRVKMNV</sequence>
<reference evidence="1" key="1">
    <citation type="submission" date="2021-03" db="EMBL/GenBank/DDBJ databases">
        <title>Evolutionary priming and transition to the ectomycorrhizal habit in an iconic lineage of mushroom-forming fungi: is preadaptation a requirement?</title>
        <authorList>
            <consortium name="DOE Joint Genome Institute"/>
            <person name="Looney B.P."/>
            <person name="Miyauchi S."/>
            <person name="Morin E."/>
            <person name="Drula E."/>
            <person name="Courty P.E."/>
            <person name="Chicoki N."/>
            <person name="Fauchery L."/>
            <person name="Kohler A."/>
            <person name="Kuo A."/>
            <person name="LaButti K."/>
            <person name="Pangilinan J."/>
            <person name="Lipzen A."/>
            <person name="Riley R."/>
            <person name="Andreopoulos W."/>
            <person name="He G."/>
            <person name="Johnson J."/>
            <person name="Barry K.W."/>
            <person name="Grigoriev I.V."/>
            <person name="Nagy L."/>
            <person name="Hibbett D."/>
            <person name="Henrissat B."/>
            <person name="Matheny P.B."/>
            <person name="Labbe J."/>
            <person name="Martin A.F."/>
        </authorList>
    </citation>
    <scope>NUCLEOTIDE SEQUENCE</scope>
    <source>
        <strain evidence="1">BPL698</strain>
    </source>
</reference>
<gene>
    <name evidence="1" type="ORF">F5148DRAFT_1295737</name>
</gene>
<name>A0ACC0TQM1_9AGAM</name>
<proteinExistence type="predicted"/>
<evidence type="ECO:0000313" key="2">
    <source>
        <dbReference type="Proteomes" id="UP001207468"/>
    </source>
</evidence>